<proteinExistence type="predicted"/>
<sequence>MVVCLCCIQAIPSVSVQLLATAAALVYGHRTLFRNRTQSVWLRRVTLVTFAVTIIFALALGLLAVGLLVLSFNDDLRLSAFASFCAKSGSEPSPLDEHRCALFDSSLGSKVIEFGGSWGGTRTGPGTNFRCLENITQSIEKYVAVEPNSYFVDSLNAEFNRSRLDFELDIVGTRGEDIDIADNGSYDSVIMTHVLCSVKSVETVLDNAEKALRPGGKMLFMEHVLAKDNTRLFYLQRLVAPILYIVGNGCKIRNLEDIMRTHFGERMDIDLTSFDGDMPKAMFFARPHIKGVAVKK</sequence>
<dbReference type="InterPro" id="IPR029063">
    <property type="entry name" value="SAM-dependent_MTases_sf"/>
</dbReference>
<dbReference type="Gene3D" id="3.40.50.150">
    <property type="entry name" value="Vaccinia Virus protein VP39"/>
    <property type="match status" value="1"/>
</dbReference>
<dbReference type="Pfam" id="PF08241">
    <property type="entry name" value="Methyltransf_11"/>
    <property type="match status" value="1"/>
</dbReference>
<dbReference type="PANTHER" id="PTHR45036:SF1">
    <property type="entry name" value="METHYLTRANSFERASE LIKE 7A"/>
    <property type="match status" value="1"/>
</dbReference>
<keyword evidence="4" id="KW-1185">Reference proteome</keyword>
<dbReference type="InterPro" id="IPR013216">
    <property type="entry name" value="Methyltransf_11"/>
</dbReference>
<feature type="domain" description="Methyltransferase type 11" evidence="2">
    <location>
        <begin position="124"/>
        <end position="220"/>
    </location>
</feature>
<evidence type="ECO:0000313" key="4">
    <source>
        <dbReference type="Proteomes" id="UP000266841"/>
    </source>
</evidence>
<dbReference type="PANTHER" id="PTHR45036">
    <property type="entry name" value="METHYLTRANSFERASE LIKE 7B"/>
    <property type="match status" value="1"/>
</dbReference>
<dbReference type="CDD" id="cd02440">
    <property type="entry name" value="AdoMet_MTases"/>
    <property type="match status" value="1"/>
</dbReference>
<dbReference type="GO" id="GO:0008757">
    <property type="term" value="F:S-adenosylmethionine-dependent methyltransferase activity"/>
    <property type="evidence" value="ECO:0007669"/>
    <property type="project" value="InterPro"/>
</dbReference>
<dbReference type="Proteomes" id="UP000266841">
    <property type="component" value="Unassembled WGS sequence"/>
</dbReference>
<dbReference type="SUPFAM" id="SSF53335">
    <property type="entry name" value="S-adenosyl-L-methionine-dependent methyltransferases"/>
    <property type="match status" value="1"/>
</dbReference>
<keyword evidence="1" id="KW-0472">Membrane</keyword>
<dbReference type="EMBL" id="AGNL01041334">
    <property type="protein sequence ID" value="EJK51623.1"/>
    <property type="molecule type" value="Genomic_DNA"/>
</dbReference>
<dbReference type="OrthoDB" id="416496at2759"/>
<evidence type="ECO:0000259" key="2">
    <source>
        <dbReference type="Pfam" id="PF08241"/>
    </source>
</evidence>
<evidence type="ECO:0000313" key="3">
    <source>
        <dbReference type="EMBL" id="EJK51623.1"/>
    </source>
</evidence>
<reference evidence="3 4" key="1">
    <citation type="journal article" date="2012" name="Genome Biol.">
        <title>Genome and low-iron response of an oceanic diatom adapted to chronic iron limitation.</title>
        <authorList>
            <person name="Lommer M."/>
            <person name="Specht M."/>
            <person name="Roy A.S."/>
            <person name="Kraemer L."/>
            <person name="Andreson R."/>
            <person name="Gutowska M.A."/>
            <person name="Wolf J."/>
            <person name="Bergner S.V."/>
            <person name="Schilhabel M.B."/>
            <person name="Klostermeier U.C."/>
            <person name="Beiko R.G."/>
            <person name="Rosenstiel P."/>
            <person name="Hippler M."/>
            <person name="Laroche J."/>
        </authorList>
    </citation>
    <scope>NUCLEOTIDE SEQUENCE [LARGE SCALE GENOMIC DNA]</scope>
    <source>
        <strain evidence="3 4">CCMP1005</strain>
    </source>
</reference>
<feature type="transmembrane region" description="Helical" evidence="1">
    <location>
        <begin position="46"/>
        <end position="70"/>
    </location>
</feature>
<organism evidence="3 4">
    <name type="scientific">Thalassiosira oceanica</name>
    <name type="common">Marine diatom</name>
    <dbReference type="NCBI Taxonomy" id="159749"/>
    <lineage>
        <taxon>Eukaryota</taxon>
        <taxon>Sar</taxon>
        <taxon>Stramenopiles</taxon>
        <taxon>Ochrophyta</taxon>
        <taxon>Bacillariophyta</taxon>
        <taxon>Coscinodiscophyceae</taxon>
        <taxon>Thalassiosirophycidae</taxon>
        <taxon>Thalassiosirales</taxon>
        <taxon>Thalassiosiraceae</taxon>
        <taxon>Thalassiosira</taxon>
    </lineage>
</organism>
<accession>K0RD55</accession>
<dbReference type="InterPro" id="IPR052356">
    <property type="entry name" value="Thiol_S-MT"/>
</dbReference>
<evidence type="ECO:0000256" key="1">
    <source>
        <dbReference type="SAM" id="Phobius"/>
    </source>
</evidence>
<dbReference type="eggNOG" id="KOG4300">
    <property type="taxonomic scope" value="Eukaryota"/>
</dbReference>
<dbReference type="OMA" id="CWENTNI"/>
<comment type="caution">
    <text evidence="3">The sequence shown here is derived from an EMBL/GenBank/DDBJ whole genome shotgun (WGS) entry which is preliminary data.</text>
</comment>
<keyword evidence="1" id="KW-1133">Transmembrane helix</keyword>
<keyword evidence="1" id="KW-0812">Transmembrane</keyword>
<dbReference type="AlphaFoldDB" id="K0RD55"/>
<protein>
    <recommendedName>
        <fullName evidence="2">Methyltransferase type 11 domain-containing protein</fullName>
    </recommendedName>
</protein>
<gene>
    <name evidence="3" type="ORF">THAOC_29192</name>
</gene>
<name>K0RD55_THAOC</name>